<dbReference type="GO" id="GO:0005524">
    <property type="term" value="F:ATP binding"/>
    <property type="evidence" value="ECO:0007669"/>
    <property type="project" value="UniProtKB-UniRule"/>
</dbReference>
<dbReference type="OMA" id="RYAECEV"/>
<name>A0A0E0MLV3_ORYPU</name>
<dbReference type="Pfam" id="PF00069">
    <property type="entry name" value="Pkinase"/>
    <property type="match status" value="1"/>
</dbReference>
<evidence type="ECO:0000256" key="6">
    <source>
        <dbReference type="ARBA" id="ARBA00022777"/>
    </source>
</evidence>
<dbReference type="Gramene" id="OPUNC12G09110.1">
    <property type="protein sequence ID" value="OPUNC12G09110.1"/>
    <property type="gene ID" value="OPUNC12G09110"/>
</dbReference>
<dbReference type="InterPro" id="IPR000719">
    <property type="entry name" value="Prot_kinase_dom"/>
</dbReference>
<keyword evidence="14" id="KW-1185">Reference proteome</keyword>
<reference evidence="13" key="2">
    <citation type="submission" date="2018-05" db="EMBL/GenBank/DDBJ databases">
        <title>OpunRS2 (Oryza punctata Reference Sequence Version 2).</title>
        <authorList>
            <person name="Zhang J."/>
            <person name="Kudrna D."/>
            <person name="Lee S."/>
            <person name="Talag J."/>
            <person name="Welchert J."/>
            <person name="Wing R.A."/>
        </authorList>
    </citation>
    <scope>NUCLEOTIDE SEQUENCE [LARGE SCALE GENOMIC DNA]</scope>
</reference>
<keyword evidence="5 9" id="KW-0547">Nucleotide-binding</keyword>
<dbReference type="SMART" id="SM00220">
    <property type="entry name" value="S_TKc"/>
    <property type="match status" value="1"/>
</dbReference>
<dbReference type="HOGENOM" id="CLU_000288_181_1_1"/>
<feature type="domain" description="Protein kinase" evidence="12">
    <location>
        <begin position="65"/>
        <end position="371"/>
    </location>
</feature>
<evidence type="ECO:0000256" key="7">
    <source>
        <dbReference type="ARBA" id="ARBA00022840"/>
    </source>
</evidence>
<organism evidence="13">
    <name type="scientific">Oryza punctata</name>
    <name type="common">Red rice</name>
    <dbReference type="NCBI Taxonomy" id="4537"/>
    <lineage>
        <taxon>Eukaryota</taxon>
        <taxon>Viridiplantae</taxon>
        <taxon>Streptophyta</taxon>
        <taxon>Embryophyta</taxon>
        <taxon>Tracheophyta</taxon>
        <taxon>Spermatophyta</taxon>
        <taxon>Magnoliopsida</taxon>
        <taxon>Liliopsida</taxon>
        <taxon>Poales</taxon>
        <taxon>Poaceae</taxon>
        <taxon>BOP clade</taxon>
        <taxon>Oryzoideae</taxon>
        <taxon>Oryzeae</taxon>
        <taxon>Oryzinae</taxon>
        <taxon>Oryza</taxon>
    </lineage>
</organism>
<dbReference type="eggNOG" id="KOG0663">
    <property type="taxonomic scope" value="Eukaryota"/>
</dbReference>
<dbReference type="PROSITE" id="PS00107">
    <property type="entry name" value="PROTEIN_KINASE_ATP"/>
    <property type="match status" value="1"/>
</dbReference>
<feature type="compositionally biased region" description="Basic residues" evidence="11">
    <location>
        <begin position="1"/>
        <end position="24"/>
    </location>
</feature>
<dbReference type="GO" id="GO:0005634">
    <property type="term" value="C:nucleus"/>
    <property type="evidence" value="ECO:0007669"/>
    <property type="project" value="TreeGrafter"/>
</dbReference>
<dbReference type="EnsemblPlants" id="OPUNC12G09110.1">
    <property type="protein sequence ID" value="OPUNC12G09110.1"/>
    <property type="gene ID" value="OPUNC12G09110"/>
</dbReference>
<evidence type="ECO:0000313" key="14">
    <source>
        <dbReference type="Proteomes" id="UP000026962"/>
    </source>
</evidence>
<dbReference type="Proteomes" id="UP000026962">
    <property type="component" value="Chromosome 12"/>
</dbReference>
<dbReference type="Gene3D" id="1.10.510.10">
    <property type="entry name" value="Transferase(Phosphotransferase) domain 1"/>
    <property type="match status" value="1"/>
</dbReference>
<dbReference type="EC" id="2.7.11.23" evidence="2"/>
<sequence>MAIVKRAARRKPTTTAHRRAHRRPSLWARSHPPAPADGAASSPRSAPAAAPAAVVALGDPIDGRYQRMSRIGSGTYGQVYRAVDIRTGKVVAVKCLRREDDDPDGLELAGEVRALEACRGHPHVVQLIDHGRGGGAATGPEDYIVMELVGPSLDLTIHQRGDDAAARRYAEGDVRLLMRQLLSGVRGMHDVGLMHRDLKPDNVLVDVRGNLKICDLGFARTKDKEESAPPYTNPVAALLYRSPEVILGSTTYDETVDSWALGCIMAELLVGERLFVGMTDEEMLVRIVDVLGMDDITEWSGYDDCMIPEILTKSKRRRSRLRQMFALPGRGGGPGRRPELSQAGYQVLSGLLTCNPEKRMTAAQALQHRWFAV</sequence>
<dbReference type="FunFam" id="1.10.510.10:FF:000729">
    <property type="entry name" value="Putative cyclin-dependent kinase F-2"/>
    <property type="match status" value="1"/>
</dbReference>
<evidence type="ECO:0000256" key="5">
    <source>
        <dbReference type="ARBA" id="ARBA00022741"/>
    </source>
</evidence>
<keyword evidence="4" id="KW-0808">Transferase</keyword>
<evidence type="ECO:0000256" key="4">
    <source>
        <dbReference type="ARBA" id="ARBA00022679"/>
    </source>
</evidence>
<dbReference type="InterPro" id="IPR008271">
    <property type="entry name" value="Ser/Thr_kinase_AS"/>
</dbReference>
<reference evidence="13" key="1">
    <citation type="submission" date="2015-04" db="UniProtKB">
        <authorList>
            <consortium name="EnsemblPlants"/>
        </authorList>
    </citation>
    <scope>IDENTIFICATION</scope>
</reference>
<dbReference type="PANTHER" id="PTHR24056:SF390">
    <property type="entry name" value="OS12G0432000 PROTEIN"/>
    <property type="match status" value="1"/>
</dbReference>
<dbReference type="InterPro" id="IPR050108">
    <property type="entry name" value="CDK"/>
</dbReference>
<dbReference type="STRING" id="4537.A0A0E0MLV3"/>
<dbReference type="PROSITE" id="PS00108">
    <property type="entry name" value="PROTEIN_KINASE_ST"/>
    <property type="match status" value="1"/>
</dbReference>
<protein>
    <recommendedName>
        <fullName evidence="2">[RNA-polymerase]-subunit kinase</fullName>
        <ecNumber evidence="2">2.7.11.23</ecNumber>
    </recommendedName>
</protein>
<keyword evidence="6" id="KW-0418">Kinase</keyword>
<feature type="binding site" evidence="9">
    <location>
        <position position="94"/>
    </location>
    <ligand>
        <name>ATP</name>
        <dbReference type="ChEBI" id="CHEBI:30616"/>
    </ligand>
</feature>
<keyword evidence="7 9" id="KW-0067">ATP-binding</keyword>
<keyword evidence="3" id="KW-0597">Phosphoprotein</keyword>
<keyword evidence="10" id="KW-0723">Serine/threonine-protein kinase</keyword>
<evidence type="ECO:0000256" key="11">
    <source>
        <dbReference type="SAM" id="MobiDB-lite"/>
    </source>
</evidence>
<dbReference type="InterPro" id="IPR017441">
    <property type="entry name" value="Protein_kinase_ATP_BS"/>
</dbReference>
<evidence type="ECO:0000313" key="13">
    <source>
        <dbReference type="EnsemblPlants" id="OPUNC12G09110.1"/>
    </source>
</evidence>
<dbReference type="InterPro" id="IPR011009">
    <property type="entry name" value="Kinase-like_dom_sf"/>
</dbReference>
<evidence type="ECO:0000256" key="2">
    <source>
        <dbReference type="ARBA" id="ARBA00012409"/>
    </source>
</evidence>
<evidence type="ECO:0000256" key="9">
    <source>
        <dbReference type="PROSITE-ProRule" id="PRU10141"/>
    </source>
</evidence>
<evidence type="ECO:0000256" key="3">
    <source>
        <dbReference type="ARBA" id="ARBA00022553"/>
    </source>
</evidence>
<dbReference type="Gene3D" id="3.30.200.20">
    <property type="entry name" value="Phosphorylase Kinase, domain 1"/>
    <property type="match status" value="1"/>
</dbReference>
<evidence type="ECO:0000256" key="10">
    <source>
        <dbReference type="RuleBase" id="RU000304"/>
    </source>
</evidence>
<feature type="region of interest" description="Disordered" evidence="11">
    <location>
        <begin position="1"/>
        <end position="46"/>
    </location>
</feature>
<evidence type="ECO:0000256" key="1">
    <source>
        <dbReference type="ARBA" id="ARBA00006485"/>
    </source>
</evidence>
<dbReference type="AlphaFoldDB" id="A0A0E0MLV3"/>
<dbReference type="GO" id="GO:0007346">
    <property type="term" value="P:regulation of mitotic cell cycle"/>
    <property type="evidence" value="ECO:0007669"/>
    <property type="project" value="TreeGrafter"/>
</dbReference>
<dbReference type="PROSITE" id="PS50011">
    <property type="entry name" value="PROTEIN_KINASE_DOM"/>
    <property type="match status" value="1"/>
</dbReference>
<accession>A0A0E0MLV3</accession>
<dbReference type="GO" id="GO:0008353">
    <property type="term" value="F:RNA polymerase II CTD heptapeptide repeat kinase activity"/>
    <property type="evidence" value="ECO:0007669"/>
    <property type="project" value="UniProtKB-EC"/>
</dbReference>
<feature type="compositionally biased region" description="Low complexity" evidence="11">
    <location>
        <begin position="36"/>
        <end position="46"/>
    </location>
</feature>
<dbReference type="PANTHER" id="PTHR24056">
    <property type="entry name" value="CELL DIVISION PROTEIN KINASE"/>
    <property type="match status" value="1"/>
</dbReference>
<dbReference type="FunFam" id="3.30.200.20:FF:001069">
    <property type="entry name" value="Os12g0427100 protein"/>
    <property type="match status" value="1"/>
</dbReference>
<comment type="catalytic activity">
    <reaction evidence="8">
        <text>[DNA-directed RNA polymerase] + ATP = phospho-[DNA-directed RNA polymerase] + ADP + H(+)</text>
        <dbReference type="Rhea" id="RHEA:10216"/>
        <dbReference type="Rhea" id="RHEA-COMP:11321"/>
        <dbReference type="Rhea" id="RHEA-COMP:11322"/>
        <dbReference type="ChEBI" id="CHEBI:15378"/>
        <dbReference type="ChEBI" id="CHEBI:30616"/>
        <dbReference type="ChEBI" id="CHEBI:43176"/>
        <dbReference type="ChEBI" id="CHEBI:68546"/>
        <dbReference type="ChEBI" id="CHEBI:456216"/>
        <dbReference type="EC" id="2.7.11.23"/>
    </reaction>
</comment>
<evidence type="ECO:0000259" key="12">
    <source>
        <dbReference type="PROSITE" id="PS50011"/>
    </source>
</evidence>
<dbReference type="SUPFAM" id="SSF56112">
    <property type="entry name" value="Protein kinase-like (PK-like)"/>
    <property type="match status" value="1"/>
</dbReference>
<proteinExistence type="inferred from homology"/>
<evidence type="ECO:0000256" key="8">
    <source>
        <dbReference type="ARBA" id="ARBA00049280"/>
    </source>
</evidence>
<comment type="similarity">
    <text evidence="1">Belongs to the protein kinase superfamily. CMGC Ser/Thr protein kinase family. CDC2/CDKX subfamily.</text>
</comment>